<dbReference type="GO" id="GO:0005737">
    <property type="term" value="C:cytoplasm"/>
    <property type="evidence" value="ECO:0007669"/>
    <property type="project" value="TreeGrafter"/>
</dbReference>
<dbReference type="GO" id="GO:0004462">
    <property type="term" value="F:lactoylglutathione lyase activity"/>
    <property type="evidence" value="ECO:0007669"/>
    <property type="project" value="TreeGrafter"/>
</dbReference>
<dbReference type="InterPro" id="IPR029068">
    <property type="entry name" value="Glyas_Bleomycin-R_OHBP_Dase"/>
</dbReference>
<dbReference type="Pfam" id="PF00903">
    <property type="entry name" value="Glyoxalase"/>
    <property type="match status" value="1"/>
</dbReference>
<dbReference type="Gene3D" id="3.10.180.10">
    <property type="entry name" value="2,3-Dihydroxybiphenyl 1,2-Dioxygenase, domain 1"/>
    <property type="match status" value="1"/>
</dbReference>
<reference evidence="7" key="1">
    <citation type="submission" date="2017-01" db="EMBL/GenBank/DDBJ databases">
        <authorList>
            <person name="Varghese N."/>
            <person name="Submissions S."/>
        </authorList>
    </citation>
    <scope>NUCLEOTIDE SEQUENCE [LARGE SCALE GENOMIC DNA]</scope>
    <source>
        <strain evidence="7">ATCC 700103</strain>
    </source>
</reference>
<dbReference type="PANTHER" id="PTHR46036:SF5">
    <property type="entry name" value="LACTOYLGLUTATHIONE LYASE"/>
    <property type="match status" value="1"/>
</dbReference>
<name>A0A1N7B0H3_9FIRM</name>
<evidence type="ECO:0000313" key="7">
    <source>
        <dbReference type="Proteomes" id="UP000185669"/>
    </source>
</evidence>
<dbReference type="InterPro" id="IPR004360">
    <property type="entry name" value="Glyas_Fos-R_dOase_dom"/>
</dbReference>
<accession>A0A1N7B0H3</accession>
<feature type="domain" description="VOC" evidence="5">
    <location>
        <begin position="2"/>
        <end position="121"/>
    </location>
</feature>
<sequence>MSYLWTTIKVKDFEESIEFYQEIVGLELQRKFEAGPEREIAFLAAAAGETEVELITDQGKENVDIGSDISLGFEIDSVAKKIEFLKEKGIKIESGPVAPNPEIEFFYVLDPNGVKIQFVENK</sequence>
<evidence type="ECO:0000256" key="2">
    <source>
        <dbReference type="ARBA" id="ARBA00030892"/>
    </source>
</evidence>
<keyword evidence="6" id="KW-0456">Lyase</keyword>
<evidence type="ECO:0000256" key="4">
    <source>
        <dbReference type="ARBA" id="ARBA00033298"/>
    </source>
</evidence>
<dbReference type="OrthoDB" id="192739at2"/>
<dbReference type="PANTHER" id="PTHR46036">
    <property type="entry name" value="LACTOYLGLUTATHIONE LYASE"/>
    <property type="match status" value="1"/>
</dbReference>
<dbReference type="InterPro" id="IPR037523">
    <property type="entry name" value="VOC_core"/>
</dbReference>
<evidence type="ECO:0000259" key="5">
    <source>
        <dbReference type="PROSITE" id="PS51819"/>
    </source>
</evidence>
<gene>
    <name evidence="6" type="ORF">SAMN05421834_12710</name>
</gene>
<dbReference type="Proteomes" id="UP000185669">
    <property type="component" value="Unassembled WGS sequence"/>
</dbReference>
<keyword evidence="7" id="KW-1185">Reference proteome</keyword>
<evidence type="ECO:0000256" key="1">
    <source>
        <dbReference type="ARBA" id="ARBA00030291"/>
    </source>
</evidence>
<evidence type="ECO:0000313" key="6">
    <source>
        <dbReference type="EMBL" id="SIR44693.1"/>
    </source>
</evidence>
<protein>
    <recommendedName>
        <fullName evidence="2">Aldoketomutase</fullName>
    </recommendedName>
    <alternativeName>
        <fullName evidence="1">Ketone-aldehyde mutase</fullName>
    </alternativeName>
    <alternativeName>
        <fullName evidence="3">Methylglyoxalase</fullName>
    </alternativeName>
    <alternativeName>
        <fullName evidence="4">S-D-lactoylglutathione methylglyoxal lyase</fullName>
    </alternativeName>
</protein>
<dbReference type="RefSeq" id="WP_076545909.1">
    <property type="nucleotide sequence ID" value="NZ_FTNC01000027.1"/>
</dbReference>
<dbReference type="STRING" id="56779.SAMN05421834_12710"/>
<dbReference type="SUPFAM" id="SSF54593">
    <property type="entry name" value="Glyoxalase/Bleomycin resistance protein/Dihydroxybiphenyl dioxygenase"/>
    <property type="match status" value="1"/>
</dbReference>
<organism evidence="6 7">
    <name type="scientific">Halanaerobium kushneri</name>
    <dbReference type="NCBI Taxonomy" id="56779"/>
    <lineage>
        <taxon>Bacteria</taxon>
        <taxon>Bacillati</taxon>
        <taxon>Bacillota</taxon>
        <taxon>Clostridia</taxon>
        <taxon>Halanaerobiales</taxon>
        <taxon>Halanaerobiaceae</taxon>
        <taxon>Halanaerobium</taxon>
    </lineage>
</organism>
<dbReference type="AlphaFoldDB" id="A0A1N7B0H3"/>
<dbReference type="PROSITE" id="PS51819">
    <property type="entry name" value="VOC"/>
    <property type="match status" value="1"/>
</dbReference>
<dbReference type="EMBL" id="FTNC01000027">
    <property type="protein sequence ID" value="SIR44693.1"/>
    <property type="molecule type" value="Genomic_DNA"/>
</dbReference>
<dbReference type="GO" id="GO:0019243">
    <property type="term" value="P:methylglyoxal catabolic process to D-lactate via S-lactoyl-glutathione"/>
    <property type="evidence" value="ECO:0007669"/>
    <property type="project" value="TreeGrafter"/>
</dbReference>
<dbReference type="CDD" id="cd06587">
    <property type="entry name" value="VOC"/>
    <property type="match status" value="1"/>
</dbReference>
<evidence type="ECO:0000256" key="3">
    <source>
        <dbReference type="ARBA" id="ARBA00032460"/>
    </source>
</evidence>
<proteinExistence type="predicted"/>